<dbReference type="Pfam" id="PF01412">
    <property type="entry name" value="ArfGap"/>
    <property type="match status" value="1"/>
</dbReference>
<evidence type="ECO:0000256" key="2">
    <source>
        <dbReference type="ARBA" id="ARBA00022723"/>
    </source>
</evidence>
<evidence type="ECO:0000256" key="11">
    <source>
        <dbReference type="SAM" id="MobiDB-lite"/>
    </source>
</evidence>
<keyword evidence="4 9" id="KW-0863">Zinc-finger</keyword>
<name>A0AAV2HZI1_LYMST</name>
<feature type="repeat" description="ANK" evidence="8">
    <location>
        <begin position="167"/>
        <end position="199"/>
    </location>
</feature>
<keyword evidence="1" id="KW-0343">GTPase activation</keyword>
<dbReference type="SUPFAM" id="SSF48403">
    <property type="entry name" value="Ankyrin repeat"/>
    <property type="match status" value="1"/>
</dbReference>
<dbReference type="GO" id="GO:0032012">
    <property type="term" value="P:regulation of ARF protein signal transduction"/>
    <property type="evidence" value="ECO:0007669"/>
    <property type="project" value="InterPro"/>
</dbReference>
<evidence type="ECO:0000256" key="4">
    <source>
        <dbReference type="ARBA" id="ARBA00022771"/>
    </source>
</evidence>
<dbReference type="GO" id="GO:0008277">
    <property type="term" value="P:regulation of G protein-coupled receptor signaling pathway"/>
    <property type="evidence" value="ECO:0007669"/>
    <property type="project" value="TreeGrafter"/>
</dbReference>
<feature type="region of interest" description="Disordered" evidence="11">
    <location>
        <begin position="607"/>
        <end position="668"/>
    </location>
</feature>
<evidence type="ECO:0000313" key="13">
    <source>
        <dbReference type="EMBL" id="CAL1537699.1"/>
    </source>
</evidence>
<dbReference type="Gene3D" id="1.10.220.150">
    <property type="entry name" value="Arf GTPase activating protein"/>
    <property type="match status" value="1"/>
</dbReference>
<keyword evidence="3" id="KW-0677">Repeat</keyword>
<evidence type="ECO:0000256" key="9">
    <source>
        <dbReference type="PROSITE-ProRule" id="PRU00288"/>
    </source>
</evidence>
<keyword evidence="14" id="KW-1185">Reference proteome</keyword>
<proteinExistence type="predicted"/>
<dbReference type="InterPro" id="IPR013724">
    <property type="entry name" value="GIT_SHD"/>
</dbReference>
<dbReference type="Pfam" id="PF08518">
    <property type="entry name" value="GIT_SHD"/>
    <property type="match status" value="2"/>
</dbReference>
<keyword evidence="7 10" id="KW-0175">Coiled coil</keyword>
<dbReference type="SMART" id="SM00555">
    <property type="entry name" value="GIT"/>
    <property type="match status" value="2"/>
</dbReference>
<evidence type="ECO:0000256" key="8">
    <source>
        <dbReference type="PROSITE-ProRule" id="PRU00023"/>
    </source>
</evidence>
<dbReference type="PROSITE" id="PS50088">
    <property type="entry name" value="ANK_REPEAT"/>
    <property type="match status" value="1"/>
</dbReference>
<feature type="region of interest" description="Disordered" evidence="11">
    <location>
        <begin position="522"/>
        <end position="551"/>
    </location>
</feature>
<dbReference type="InterPro" id="IPR038508">
    <property type="entry name" value="ArfGAP_dom_sf"/>
</dbReference>
<protein>
    <recommendedName>
        <fullName evidence="12">Arf-GAP domain-containing protein</fullName>
    </recommendedName>
</protein>
<dbReference type="PROSITE" id="PS50115">
    <property type="entry name" value="ARFGAP"/>
    <property type="match status" value="1"/>
</dbReference>
<dbReference type="PRINTS" id="PR00405">
    <property type="entry name" value="REVINTRACTNG"/>
</dbReference>
<dbReference type="InterPro" id="IPR037278">
    <property type="entry name" value="ARFGAP/RecO"/>
</dbReference>
<dbReference type="Proteomes" id="UP001497497">
    <property type="component" value="Unassembled WGS sequence"/>
</dbReference>
<dbReference type="PROSITE" id="PS50297">
    <property type="entry name" value="ANK_REP_REGION"/>
    <property type="match status" value="1"/>
</dbReference>
<dbReference type="Pfam" id="PF16559">
    <property type="entry name" value="GIT_CC"/>
    <property type="match status" value="1"/>
</dbReference>
<dbReference type="InterPro" id="IPR002110">
    <property type="entry name" value="Ankyrin_rpt"/>
</dbReference>
<dbReference type="InterPro" id="IPR047161">
    <property type="entry name" value="GIT-like"/>
</dbReference>
<feature type="domain" description="Arf-GAP" evidence="12">
    <location>
        <begin position="1"/>
        <end position="127"/>
    </location>
</feature>
<dbReference type="InterPro" id="IPR036770">
    <property type="entry name" value="Ankyrin_rpt-contain_sf"/>
</dbReference>
<feature type="compositionally biased region" description="Low complexity" evidence="11">
    <location>
        <begin position="634"/>
        <end position="650"/>
    </location>
</feature>
<accession>A0AAV2HZI1</accession>
<dbReference type="SMART" id="SM00105">
    <property type="entry name" value="ArfGap"/>
    <property type="match status" value="1"/>
</dbReference>
<dbReference type="GO" id="GO:0036465">
    <property type="term" value="P:synaptic vesicle recycling"/>
    <property type="evidence" value="ECO:0007669"/>
    <property type="project" value="TreeGrafter"/>
</dbReference>
<evidence type="ECO:0000259" key="12">
    <source>
        <dbReference type="PROSITE" id="PS50115"/>
    </source>
</evidence>
<dbReference type="SUPFAM" id="SSF57863">
    <property type="entry name" value="ArfGap/RecO-like zinc finger"/>
    <property type="match status" value="1"/>
</dbReference>
<dbReference type="Gene3D" id="1.25.40.20">
    <property type="entry name" value="Ankyrin repeat-containing domain"/>
    <property type="match status" value="1"/>
</dbReference>
<dbReference type="Gene3D" id="1.20.120.330">
    <property type="entry name" value="Nucleotidyltransferases domain 2"/>
    <property type="match status" value="1"/>
</dbReference>
<reference evidence="13 14" key="1">
    <citation type="submission" date="2024-04" db="EMBL/GenBank/DDBJ databases">
        <authorList>
            <consortium name="Genoscope - CEA"/>
            <person name="William W."/>
        </authorList>
    </citation>
    <scope>NUCLEOTIDE SEQUENCE [LARGE SCALE GENOMIC DNA]</scope>
</reference>
<dbReference type="InterPro" id="IPR032352">
    <property type="entry name" value="GIT1/2_CC"/>
</dbReference>
<feature type="coiled-coil region" evidence="10">
    <location>
        <begin position="464"/>
        <end position="498"/>
    </location>
</feature>
<evidence type="ECO:0000256" key="6">
    <source>
        <dbReference type="ARBA" id="ARBA00023043"/>
    </source>
</evidence>
<evidence type="ECO:0000256" key="7">
    <source>
        <dbReference type="ARBA" id="ARBA00023054"/>
    </source>
</evidence>
<comment type="caution">
    <text evidence="13">The sequence shown here is derived from an EMBL/GenBank/DDBJ whole genome shotgun (WGS) entry which is preliminary data.</text>
</comment>
<dbReference type="GO" id="GO:0005096">
    <property type="term" value="F:GTPase activator activity"/>
    <property type="evidence" value="ECO:0007669"/>
    <property type="project" value="UniProtKB-KW"/>
</dbReference>
<dbReference type="AlphaFoldDB" id="A0AAV2HZI1"/>
<sequence>MTMSRGSMRPPPVCADCSAPEPTWASINRGVLICDECCSVHRSLGRHISQVKNLKKGQWCASQHTMVYILASNGANNIWEHTMLDPAQNKHGRRKPAARDPLHPNKSDFIRAKYQFLSFVNKHKDSDASSLDDVSRELHSSVRTNNVETCLRLLSKGADPNYFYREKGNSPIHVAAQAGQASQVELLCVYGADPGAKDANGRTPYDYAKLEGFSDLADRILELQYELTDRLTFYICGRKPDHRTGVHFKIPELGDNNADLSELAKQAKKKLQALPNHLFEELAMDVYDEVDRRENDAIWLSTHDHTSVLSERLTVPHLPVNPELSTTRNQGRQKLARFNAREFATLVVDILYDARRRQTGIISPVQTLKDPDRMGHNSQRMSAISDDEPLYDSVASDEDYSSIDTQSIKSVRQEMRPDITAEGLLKGKRSNTPTSMISFTESMSEQPAEAPVSSEEYLEVRKALAASEATIKHLEQVKKDLEKKVDTLMRENANLRVISHDFSSMVNGLESGDQLDSNHCNNNNGDADETDYEIPRSPSLRSSGVRPTSMIEMRDQNRHGKTGPSAPMMSSTSVTNIAMAGTGHGKSKGLSVAGSFSVDDQVNPTSGDGFYDVPKSHLSTDSGASEGQVQEVLSSIRESSESEGQGSNSSLAAVGDDPNMPTQQEVVKKTEKVTKKIQELLLSAQEGQHRSFESCSERIYSAVSEMASLFPDETGSERLQDARVVLVQSAMRLRDECKSWPPSPEQDPNPDFRLKTQQVIQYAYDIAKAAKKLVTLFQ</sequence>
<evidence type="ECO:0000256" key="3">
    <source>
        <dbReference type="ARBA" id="ARBA00022737"/>
    </source>
</evidence>
<dbReference type="SMART" id="SM00248">
    <property type="entry name" value="ANK"/>
    <property type="match status" value="3"/>
</dbReference>
<dbReference type="InterPro" id="IPR001164">
    <property type="entry name" value="ArfGAP_dom"/>
</dbReference>
<dbReference type="PANTHER" id="PTHR46097:SF3">
    <property type="entry name" value="ARF GTPASE-ACTIVATING PROTEIN GIT"/>
    <property type="match status" value="1"/>
</dbReference>
<evidence type="ECO:0000313" key="14">
    <source>
        <dbReference type="Proteomes" id="UP001497497"/>
    </source>
</evidence>
<dbReference type="PANTHER" id="PTHR46097">
    <property type="entry name" value="G PROTEIN-COUPLED RECEPTOR KINASE INTERACTING ARFGAP"/>
    <property type="match status" value="1"/>
</dbReference>
<dbReference type="Pfam" id="PF12205">
    <property type="entry name" value="GIT1_C"/>
    <property type="match status" value="1"/>
</dbReference>
<keyword evidence="2" id="KW-0479">Metal-binding</keyword>
<evidence type="ECO:0000256" key="1">
    <source>
        <dbReference type="ARBA" id="ARBA00022468"/>
    </source>
</evidence>
<dbReference type="InterPro" id="IPR022018">
    <property type="entry name" value="GIT1_C"/>
</dbReference>
<dbReference type="GO" id="GO:0031267">
    <property type="term" value="F:small GTPase binding"/>
    <property type="evidence" value="ECO:0007669"/>
    <property type="project" value="TreeGrafter"/>
</dbReference>
<dbReference type="GO" id="GO:0007420">
    <property type="term" value="P:brain development"/>
    <property type="evidence" value="ECO:0007669"/>
    <property type="project" value="InterPro"/>
</dbReference>
<evidence type="ECO:0000256" key="5">
    <source>
        <dbReference type="ARBA" id="ARBA00022833"/>
    </source>
</evidence>
<dbReference type="EMBL" id="CAXITT010000272">
    <property type="protein sequence ID" value="CAL1537699.1"/>
    <property type="molecule type" value="Genomic_DNA"/>
</dbReference>
<evidence type="ECO:0000256" key="10">
    <source>
        <dbReference type="SAM" id="Coils"/>
    </source>
</evidence>
<keyword evidence="5" id="KW-0862">Zinc</keyword>
<keyword evidence="6 8" id="KW-0040">ANK repeat</keyword>
<dbReference type="CDD" id="cd08833">
    <property type="entry name" value="ArfGap_GIT"/>
    <property type="match status" value="1"/>
</dbReference>
<dbReference type="GO" id="GO:0098793">
    <property type="term" value="C:presynapse"/>
    <property type="evidence" value="ECO:0007669"/>
    <property type="project" value="GOC"/>
</dbReference>
<dbReference type="GO" id="GO:0008270">
    <property type="term" value="F:zinc ion binding"/>
    <property type="evidence" value="ECO:0007669"/>
    <property type="project" value="UniProtKB-KW"/>
</dbReference>
<feature type="compositionally biased region" description="Polar residues" evidence="11">
    <location>
        <begin position="617"/>
        <end position="633"/>
    </location>
</feature>
<dbReference type="Pfam" id="PF13857">
    <property type="entry name" value="Ank_5"/>
    <property type="match status" value="1"/>
</dbReference>
<gene>
    <name evidence="13" type="ORF">GSLYS_00011601001</name>
</gene>
<organism evidence="13 14">
    <name type="scientific">Lymnaea stagnalis</name>
    <name type="common">Great pond snail</name>
    <name type="synonym">Helix stagnalis</name>
    <dbReference type="NCBI Taxonomy" id="6523"/>
    <lineage>
        <taxon>Eukaryota</taxon>
        <taxon>Metazoa</taxon>
        <taxon>Spiralia</taxon>
        <taxon>Lophotrochozoa</taxon>
        <taxon>Mollusca</taxon>
        <taxon>Gastropoda</taxon>
        <taxon>Heterobranchia</taxon>
        <taxon>Euthyneura</taxon>
        <taxon>Panpulmonata</taxon>
        <taxon>Hygrophila</taxon>
        <taxon>Lymnaeoidea</taxon>
        <taxon>Lymnaeidae</taxon>
        <taxon>Lymnaea</taxon>
    </lineage>
</organism>
<dbReference type="Gene3D" id="1.20.5.170">
    <property type="match status" value="1"/>
</dbReference>